<sequence length="167" mass="19159">MNYTEEASDVSDDSSLDDEDGLENKKSFMGLALLLGRYGRYNEILGKGASKIVYRAFDEYEGIEVAWNQFVDPFHSKVDELLKMAHKYYDDVPLPKLVAADFGSLELSLVDGRTLTDFMHRQGLQMRSFGRVVVISGGTSTPHNCRLWRYQTVWRTTQERYNLEDLS</sequence>
<gene>
    <name evidence="1" type="ORF">MRB53_009907</name>
</gene>
<evidence type="ECO:0000313" key="2">
    <source>
        <dbReference type="Proteomes" id="UP001234297"/>
    </source>
</evidence>
<reference evidence="1 2" key="1">
    <citation type="journal article" date="2022" name="Hortic Res">
        <title>A haplotype resolved chromosomal level avocado genome allows analysis of novel avocado genes.</title>
        <authorList>
            <person name="Nath O."/>
            <person name="Fletcher S.J."/>
            <person name="Hayward A."/>
            <person name="Shaw L.M."/>
            <person name="Masouleh A.K."/>
            <person name="Furtado A."/>
            <person name="Henry R.J."/>
            <person name="Mitter N."/>
        </authorList>
    </citation>
    <scope>NUCLEOTIDE SEQUENCE [LARGE SCALE GENOMIC DNA]</scope>
    <source>
        <strain evidence="2">cv. Hass</strain>
    </source>
</reference>
<dbReference type="EMBL" id="CM056811">
    <property type="protein sequence ID" value="KAJ8635640.1"/>
    <property type="molecule type" value="Genomic_DNA"/>
</dbReference>
<dbReference type="Proteomes" id="UP001234297">
    <property type="component" value="Chromosome 3"/>
</dbReference>
<keyword evidence="2" id="KW-1185">Reference proteome</keyword>
<protein>
    <submittedName>
        <fullName evidence="1">Uncharacterized protein</fullName>
    </submittedName>
</protein>
<proteinExistence type="predicted"/>
<organism evidence="1 2">
    <name type="scientific">Persea americana</name>
    <name type="common">Avocado</name>
    <dbReference type="NCBI Taxonomy" id="3435"/>
    <lineage>
        <taxon>Eukaryota</taxon>
        <taxon>Viridiplantae</taxon>
        <taxon>Streptophyta</taxon>
        <taxon>Embryophyta</taxon>
        <taxon>Tracheophyta</taxon>
        <taxon>Spermatophyta</taxon>
        <taxon>Magnoliopsida</taxon>
        <taxon>Magnoliidae</taxon>
        <taxon>Laurales</taxon>
        <taxon>Lauraceae</taxon>
        <taxon>Persea</taxon>
    </lineage>
</organism>
<comment type="caution">
    <text evidence="1">The sequence shown here is derived from an EMBL/GenBank/DDBJ whole genome shotgun (WGS) entry which is preliminary data.</text>
</comment>
<evidence type="ECO:0000313" key="1">
    <source>
        <dbReference type="EMBL" id="KAJ8635640.1"/>
    </source>
</evidence>
<accession>A0ACC2LQB3</accession>
<name>A0ACC2LQB3_PERAE</name>